<organism evidence="6 7">
    <name type="scientific">Flavimaribacter sediminis</name>
    <dbReference type="NCBI Taxonomy" id="2865987"/>
    <lineage>
        <taxon>Bacteria</taxon>
        <taxon>Pseudomonadati</taxon>
        <taxon>Pseudomonadota</taxon>
        <taxon>Alphaproteobacteria</taxon>
        <taxon>Hyphomicrobiales</taxon>
        <taxon>Rhizobiaceae</taxon>
        <taxon>Flavimaribacter</taxon>
    </lineage>
</organism>
<dbReference type="Gene3D" id="1.10.10.10">
    <property type="entry name" value="Winged helix-like DNA-binding domain superfamily/Winged helix DNA-binding domain"/>
    <property type="match status" value="1"/>
</dbReference>
<keyword evidence="7" id="KW-1185">Reference proteome</keyword>
<keyword evidence="3" id="KW-0238">DNA-binding</keyword>
<name>A0AAE3D383_9HYPH</name>
<dbReference type="RefSeq" id="WP_220230629.1">
    <property type="nucleotide sequence ID" value="NZ_JAICBX010000005.1"/>
</dbReference>
<dbReference type="SUPFAM" id="SSF46785">
    <property type="entry name" value="Winged helix' DNA-binding domain"/>
    <property type="match status" value="1"/>
</dbReference>
<evidence type="ECO:0000313" key="7">
    <source>
        <dbReference type="Proteomes" id="UP001196509"/>
    </source>
</evidence>
<evidence type="ECO:0000259" key="5">
    <source>
        <dbReference type="PROSITE" id="PS50931"/>
    </source>
</evidence>
<evidence type="ECO:0000313" key="6">
    <source>
        <dbReference type="EMBL" id="MBW8639892.1"/>
    </source>
</evidence>
<dbReference type="PANTHER" id="PTHR30537:SF5">
    <property type="entry name" value="HTH-TYPE TRANSCRIPTIONAL ACTIVATOR TTDR-RELATED"/>
    <property type="match status" value="1"/>
</dbReference>
<dbReference type="Gene3D" id="3.40.190.290">
    <property type="match status" value="1"/>
</dbReference>
<dbReference type="InterPro" id="IPR005119">
    <property type="entry name" value="LysR_subst-bd"/>
</dbReference>
<dbReference type="InterPro" id="IPR036390">
    <property type="entry name" value="WH_DNA-bd_sf"/>
</dbReference>
<gene>
    <name evidence="6" type="ORF">K1W69_22040</name>
</gene>
<evidence type="ECO:0000256" key="1">
    <source>
        <dbReference type="ARBA" id="ARBA00009437"/>
    </source>
</evidence>
<reference evidence="6" key="1">
    <citation type="submission" date="2021-08" db="EMBL/GenBank/DDBJ databases">
        <title>Hoeflea bacterium WL0058 sp. nov., isolated from the sediment.</title>
        <authorList>
            <person name="Wang L."/>
            <person name="Zhang D."/>
        </authorList>
    </citation>
    <scope>NUCLEOTIDE SEQUENCE</scope>
    <source>
        <strain evidence="6">WL0058</strain>
    </source>
</reference>
<dbReference type="Pfam" id="PF03466">
    <property type="entry name" value="LysR_substrate"/>
    <property type="match status" value="1"/>
</dbReference>
<dbReference type="InterPro" id="IPR036388">
    <property type="entry name" value="WH-like_DNA-bd_sf"/>
</dbReference>
<dbReference type="Proteomes" id="UP001196509">
    <property type="component" value="Unassembled WGS sequence"/>
</dbReference>
<dbReference type="FunFam" id="1.10.10.10:FF:000001">
    <property type="entry name" value="LysR family transcriptional regulator"/>
    <property type="match status" value="1"/>
</dbReference>
<dbReference type="FunFam" id="3.40.190.290:FF:000001">
    <property type="entry name" value="Transcriptional regulator, LysR family"/>
    <property type="match status" value="1"/>
</dbReference>
<dbReference type="PROSITE" id="PS50931">
    <property type="entry name" value="HTH_LYSR"/>
    <property type="match status" value="1"/>
</dbReference>
<keyword evidence="2" id="KW-0805">Transcription regulation</keyword>
<feature type="domain" description="HTH lysR-type" evidence="5">
    <location>
        <begin position="1"/>
        <end position="59"/>
    </location>
</feature>
<evidence type="ECO:0000256" key="2">
    <source>
        <dbReference type="ARBA" id="ARBA00023015"/>
    </source>
</evidence>
<proteinExistence type="inferred from homology"/>
<dbReference type="CDD" id="cd08422">
    <property type="entry name" value="PBP2_CrgA_like"/>
    <property type="match status" value="1"/>
</dbReference>
<sequence length="306" mass="34149">MSYFENLKVFVRVVELGNLSAAGRDMRISPAVASNRVKELEKYLGVRLFNRTTRQLTPTEHGQIFYKGANRIIQAVDDAEASIASVSGKPKGTIRVSAPLGFGRRYIASGIPAFHDLYPDIEVRLRLSDHNVDILKERIDLAFRLGVIEDSSLRMRSIMECERVLCASPAYLKKFGAPATTDELAKGNHNCLLLRFPGSTEHAWTLKTPEGASKIDVRGVFDSDDGDVLLAWALEGHGIANRPRFEVQAYIQEGRLVEVLKGTPPVPAQLAVIYPHKDFQDPKLRLFIDFMTARCQRMILEALNGN</sequence>
<evidence type="ECO:0000256" key="3">
    <source>
        <dbReference type="ARBA" id="ARBA00023125"/>
    </source>
</evidence>
<dbReference type="GO" id="GO:0003700">
    <property type="term" value="F:DNA-binding transcription factor activity"/>
    <property type="evidence" value="ECO:0007669"/>
    <property type="project" value="InterPro"/>
</dbReference>
<comment type="similarity">
    <text evidence="1">Belongs to the LysR transcriptional regulatory family.</text>
</comment>
<dbReference type="InterPro" id="IPR000847">
    <property type="entry name" value="LysR_HTH_N"/>
</dbReference>
<dbReference type="AlphaFoldDB" id="A0AAE3D383"/>
<dbReference type="Pfam" id="PF00126">
    <property type="entry name" value="HTH_1"/>
    <property type="match status" value="1"/>
</dbReference>
<comment type="caution">
    <text evidence="6">The sequence shown here is derived from an EMBL/GenBank/DDBJ whole genome shotgun (WGS) entry which is preliminary data.</text>
</comment>
<dbReference type="PANTHER" id="PTHR30537">
    <property type="entry name" value="HTH-TYPE TRANSCRIPTIONAL REGULATOR"/>
    <property type="match status" value="1"/>
</dbReference>
<dbReference type="GO" id="GO:0003677">
    <property type="term" value="F:DNA binding"/>
    <property type="evidence" value="ECO:0007669"/>
    <property type="project" value="UniProtKB-KW"/>
</dbReference>
<keyword evidence="4" id="KW-0804">Transcription</keyword>
<evidence type="ECO:0000256" key="4">
    <source>
        <dbReference type="ARBA" id="ARBA00023163"/>
    </source>
</evidence>
<protein>
    <submittedName>
        <fullName evidence="6">LysR family transcriptional regulator</fullName>
    </submittedName>
</protein>
<accession>A0AAE3D383</accession>
<dbReference type="EMBL" id="JAICBX010000005">
    <property type="protein sequence ID" value="MBW8639892.1"/>
    <property type="molecule type" value="Genomic_DNA"/>
</dbReference>
<dbReference type="InterPro" id="IPR058163">
    <property type="entry name" value="LysR-type_TF_proteobact-type"/>
</dbReference>
<dbReference type="SUPFAM" id="SSF53850">
    <property type="entry name" value="Periplasmic binding protein-like II"/>
    <property type="match status" value="1"/>
</dbReference>